<dbReference type="GO" id="GO:0046872">
    <property type="term" value="F:metal ion binding"/>
    <property type="evidence" value="ECO:0007669"/>
    <property type="project" value="UniProtKB-KW"/>
</dbReference>
<sequence length="316" mass="35619">MGHFSPASGIPVVELGEKIISARSGSDWASKCDEVRRALEEYGCFIVESDKISTEFGDKIVKAYQDLFDLPVETKRRNSYPSEPFLGYFGQHPKVPLHESVGMQGTAFEAVQRVADLMWPDQGNVEFCETIYSLMKSMEDISYVVSRMVFESYGVSGLYEACHTQMNHATRLMKYRIPEPDETDLGLTPHVDTNFITVLYQSQTNGLEVQKKTGEWVTAGLSPSSFVFMAGEGLMAWSNGRISASHHQVTMGKTGKTRYSFAVFTSIKWTETPEELVDEDHPLQYKAYDHDEYMRYISKTGLEKDPLSLKAFCGVN</sequence>
<dbReference type="SUPFAM" id="SSF51197">
    <property type="entry name" value="Clavaminate synthase-like"/>
    <property type="match status" value="1"/>
</dbReference>
<dbReference type="InterPro" id="IPR005123">
    <property type="entry name" value="Oxoglu/Fe-dep_dioxygenase_dom"/>
</dbReference>
<dbReference type="PANTHER" id="PTHR47990">
    <property type="entry name" value="2-OXOGLUTARATE (2OG) AND FE(II)-DEPENDENT OXYGENASE SUPERFAMILY PROTEIN-RELATED"/>
    <property type="match status" value="1"/>
</dbReference>
<dbReference type="GO" id="GO:0016491">
    <property type="term" value="F:oxidoreductase activity"/>
    <property type="evidence" value="ECO:0007669"/>
    <property type="project" value="UniProtKB-KW"/>
</dbReference>
<protein>
    <recommendedName>
        <fullName evidence="4">Fe2OG dioxygenase domain-containing protein</fullName>
    </recommendedName>
</protein>
<keyword evidence="1 3" id="KW-0479">Metal-binding</keyword>
<dbReference type="PROSITE" id="PS51471">
    <property type="entry name" value="FE2OG_OXY"/>
    <property type="match status" value="1"/>
</dbReference>
<evidence type="ECO:0000259" key="4">
    <source>
        <dbReference type="PROSITE" id="PS51471"/>
    </source>
</evidence>
<name>A0A7N0VKT9_KALFE</name>
<reference evidence="5" key="1">
    <citation type="submission" date="2021-01" db="UniProtKB">
        <authorList>
            <consortium name="EnsemblPlants"/>
        </authorList>
    </citation>
    <scope>IDENTIFICATION</scope>
</reference>
<evidence type="ECO:0000256" key="3">
    <source>
        <dbReference type="RuleBase" id="RU003682"/>
    </source>
</evidence>
<proteinExistence type="inferred from homology"/>
<dbReference type="InterPro" id="IPR044861">
    <property type="entry name" value="IPNS-like_FE2OG_OXY"/>
</dbReference>
<dbReference type="Gramene" id="Kaladp1016s0014.1.v1.1">
    <property type="protein sequence ID" value="Kaladp1016s0014.1.v1.1"/>
    <property type="gene ID" value="Kaladp1016s0014.v1.1"/>
</dbReference>
<dbReference type="Pfam" id="PF03171">
    <property type="entry name" value="2OG-FeII_Oxy"/>
    <property type="match status" value="1"/>
</dbReference>
<evidence type="ECO:0000313" key="6">
    <source>
        <dbReference type="Proteomes" id="UP000594263"/>
    </source>
</evidence>
<dbReference type="Gene3D" id="2.60.120.330">
    <property type="entry name" value="B-lactam Antibiotic, Isopenicillin N Synthase, Chain"/>
    <property type="match status" value="1"/>
</dbReference>
<keyword evidence="6" id="KW-1185">Reference proteome</keyword>
<feature type="domain" description="Fe2OG dioxygenase" evidence="4">
    <location>
        <begin position="166"/>
        <end position="267"/>
    </location>
</feature>
<evidence type="ECO:0000313" key="5">
    <source>
        <dbReference type="EnsemblPlants" id="Kaladp1016s0014.1.v1.1"/>
    </source>
</evidence>
<evidence type="ECO:0000256" key="2">
    <source>
        <dbReference type="ARBA" id="ARBA00023004"/>
    </source>
</evidence>
<dbReference type="InterPro" id="IPR027443">
    <property type="entry name" value="IPNS-like_sf"/>
</dbReference>
<accession>A0A7N0VKT9</accession>
<keyword evidence="3" id="KW-0560">Oxidoreductase</keyword>
<dbReference type="EnsemblPlants" id="Kaladp1016s0014.1.v1.1">
    <property type="protein sequence ID" value="Kaladp1016s0014.1.v1.1"/>
    <property type="gene ID" value="Kaladp1016s0014.v1.1"/>
</dbReference>
<dbReference type="Pfam" id="PF14226">
    <property type="entry name" value="DIOX_N"/>
    <property type="match status" value="1"/>
</dbReference>
<keyword evidence="2 3" id="KW-0408">Iron</keyword>
<comment type="similarity">
    <text evidence="3">Belongs to the iron/ascorbate-dependent oxidoreductase family.</text>
</comment>
<dbReference type="InterPro" id="IPR026992">
    <property type="entry name" value="DIOX_N"/>
</dbReference>
<organism evidence="5 6">
    <name type="scientific">Kalanchoe fedtschenkoi</name>
    <name type="common">Lavender scallops</name>
    <name type="synonym">South American air plant</name>
    <dbReference type="NCBI Taxonomy" id="63787"/>
    <lineage>
        <taxon>Eukaryota</taxon>
        <taxon>Viridiplantae</taxon>
        <taxon>Streptophyta</taxon>
        <taxon>Embryophyta</taxon>
        <taxon>Tracheophyta</taxon>
        <taxon>Spermatophyta</taxon>
        <taxon>Magnoliopsida</taxon>
        <taxon>eudicotyledons</taxon>
        <taxon>Gunneridae</taxon>
        <taxon>Pentapetalae</taxon>
        <taxon>Saxifragales</taxon>
        <taxon>Crassulaceae</taxon>
        <taxon>Kalanchoe</taxon>
    </lineage>
</organism>
<dbReference type="OMA" id="EFPVIQF"/>
<evidence type="ECO:0000256" key="1">
    <source>
        <dbReference type="ARBA" id="ARBA00022723"/>
    </source>
</evidence>
<dbReference type="AlphaFoldDB" id="A0A7N0VKT9"/>
<dbReference type="Proteomes" id="UP000594263">
    <property type="component" value="Unplaced"/>
</dbReference>
<dbReference type="InterPro" id="IPR050231">
    <property type="entry name" value="Iron_ascorbate_oxido_reductase"/>
</dbReference>